<dbReference type="AlphaFoldDB" id="A0A6P2DGG8"/>
<evidence type="ECO:0000256" key="1">
    <source>
        <dbReference type="SAM" id="SignalP"/>
    </source>
</evidence>
<feature type="chain" id="PRO_5026982074" evidence="1">
    <location>
        <begin position="21"/>
        <end position="242"/>
    </location>
</feature>
<dbReference type="KEGG" id="gms:SOIL9_80490"/>
<keyword evidence="3" id="KW-1185">Reference proteome</keyword>
<evidence type="ECO:0000313" key="2">
    <source>
        <dbReference type="EMBL" id="VTS00842.1"/>
    </source>
</evidence>
<protein>
    <submittedName>
        <fullName evidence="2">Uncharacterized protein</fullName>
    </submittedName>
</protein>
<evidence type="ECO:0000313" key="3">
    <source>
        <dbReference type="Proteomes" id="UP000464178"/>
    </source>
</evidence>
<name>A0A6P2DGG8_9BACT</name>
<dbReference type="Proteomes" id="UP000464178">
    <property type="component" value="Chromosome"/>
</dbReference>
<dbReference type="EMBL" id="LR593886">
    <property type="protein sequence ID" value="VTS00842.1"/>
    <property type="molecule type" value="Genomic_DNA"/>
</dbReference>
<proteinExistence type="predicted"/>
<feature type="signal peptide" evidence="1">
    <location>
        <begin position="1"/>
        <end position="20"/>
    </location>
</feature>
<organism evidence="2 3">
    <name type="scientific">Gemmata massiliana</name>
    <dbReference type="NCBI Taxonomy" id="1210884"/>
    <lineage>
        <taxon>Bacteria</taxon>
        <taxon>Pseudomonadati</taxon>
        <taxon>Planctomycetota</taxon>
        <taxon>Planctomycetia</taxon>
        <taxon>Gemmatales</taxon>
        <taxon>Gemmataceae</taxon>
        <taxon>Gemmata</taxon>
    </lineage>
</organism>
<reference evidence="2 3" key="1">
    <citation type="submission" date="2019-05" db="EMBL/GenBank/DDBJ databases">
        <authorList>
            <consortium name="Science for Life Laboratories"/>
        </authorList>
    </citation>
    <scope>NUCLEOTIDE SEQUENCE [LARGE SCALE GENOMIC DNA]</scope>
    <source>
        <strain evidence="2">Soil9</strain>
    </source>
</reference>
<dbReference type="RefSeq" id="WP_162672284.1">
    <property type="nucleotide sequence ID" value="NZ_LR593886.1"/>
</dbReference>
<gene>
    <name evidence="2" type="ORF">SOIL9_80490</name>
</gene>
<accession>A0A6P2DGG8</accession>
<sequence length="242" mass="26751">MLRCLLSSSVLFGMVLAAGAVDPPAPLTKARKDYQESVEKIRTALLDAFAAAIKTSTNSGDLDAVKALKSEKEAFEAGGTLPTGTHMKAAARNYRLSMRQAGLVFERVVDQIIKDLTNAGKLAEAQATQAELKKFRMRAPTTGARVTEVETKEDLQNYLPETVWDWGTGLKLRADGLLEQREWTANSLVTKWEAVDRRTIVLWVEKGRKSDRTATLVFNEDLTEFQGFGFDGGRLGVMKRKP</sequence>
<keyword evidence="1" id="KW-0732">Signal</keyword>